<protein>
    <submittedName>
        <fullName evidence="3">Uncharacterized protein</fullName>
    </submittedName>
</protein>
<feature type="compositionally biased region" description="Pro residues" evidence="2">
    <location>
        <begin position="33"/>
        <end position="43"/>
    </location>
</feature>
<comment type="caution">
    <text evidence="3">The sequence shown here is derived from an EMBL/GenBank/DDBJ whole genome shotgun (WGS) entry which is preliminary data.</text>
</comment>
<dbReference type="OrthoDB" id="442798at2759"/>
<feature type="coiled-coil region" evidence="1">
    <location>
        <begin position="105"/>
        <end position="132"/>
    </location>
</feature>
<evidence type="ECO:0000256" key="1">
    <source>
        <dbReference type="SAM" id="Coils"/>
    </source>
</evidence>
<evidence type="ECO:0000313" key="3">
    <source>
        <dbReference type="EMBL" id="OLP81894.1"/>
    </source>
</evidence>
<dbReference type="Proteomes" id="UP000186817">
    <property type="component" value="Unassembled WGS sequence"/>
</dbReference>
<evidence type="ECO:0000313" key="4">
    <source>
        <dbReference type="Proteomes" id="UP000186817"/>
    </source>
</evidence>
<name>A0A1Q9CG39_SYMMI</name>
<dbReference type="EMBL" id="LSRX01001240">
    <property type="protein sequence ID" value="OLP81894.1"/>
    <property type="molecule type" value="Genomic_DNA"/>
</dbReference>
<feature type="region of interest" description="Disordered" evidence="2">
    <location>
        <begin position="1"/>
        <end position="49"/>
    </location>
</feature>
<feature type="compositionally biased region" description="Basic and acidic residues" evidence="2">
    <location>
        <begin position="720"/>
        <end position="730"/>
    </location>
</feature>
<organism evidence="3 4">
    <name type="scientific">Symbiodinium microadriaticum</name>
    <name type="common">Dinoflagellate</name>
    <name type="synonym">Zooxanthella microadriatica</name>
    <dbReference type="NCBI Taxonomy" id="2951"/>
    <lineage>
        <taxon>Eukaryota</taxon>
        <taxon>Sar</taxon>
        <taxon>Alveolata</taxon>
        <taxon>Dinophyceae</taxon>
        <taxon>Suessiales</taxon>
        <taxon>Symbiodiniaceae</taxon>
        <taxon>Symbiodinium</taxon>
    </lineage>
</organism>
<reference evidence="3 4" key="1">
    <citation type="submission" date="2016-02" db="EMBL/GenBank/DDBJ databases">
        <title>Genome analysis of coral dinoflagellate symbionts highlights evolutionary adaptations to a symbiotic lifestyle.</title>
        <authorList>
            <person name="Aranda M."/>
            <person name="Li Y."/>
            <person name="Liew Y.J."/>
            <person name="Baumgarten S."/>
            <person name="Simakov O."/>
            <person name="Wilson M."/>
            <person name="Piel J."/>
            <person name="Ashoor H."/>
            <person name="Bougouffa S."/>
            <person name="Bajic V.B."/>
            <person name="Ryu T."/>
            <person name="Ravasi T."/>
            <person name="Bayer T."/>
            <person name="Micklem G."/>
            <person name="Kim H."/>
            <person name="Bhak J."/>
            <person name="Lajeunesse T.C."/>
            <person name="Voolstra C.R."/>
        </authorList>
    </citation>
    <scope>NUCLEOTIDE SEQUENCE [LARGE SCALE GENOMIC DNA]</scope>
    <source>
        <strain evidence="3 4">CCMP2467</strain>
    </source>
</reference>
<gene>
    <name evidence="3" type="ORF">AK812_SmicGene37493</name>
</gene>
<keyword evidence="1" id="KW-0175">Coiled coil</keyword>
<keyword evidence="4" id="KW-1185">Reference proteome</keyword>
<feature type="region of interest" description="Disordered" evidence="2">
    <location>
        <begin position="187"/>
        <end position="208"/>
    </location>
</feature>
<accession>A0A1Q9CG39</accession>
<proteinExistence type="predicted"/>
<sequence>MKELSHMPKCADGAPEDTKDDLSPVEVEEAEEPPPPPPPLPPPAEEEKPGLLKRILWGGKAEADPFLLDVIHLLGRYTDTARHALVAELVEDRWEQPATALASMAANASDEEEALRQRRVEEEQSVDKALDRFSSMASGENRRWVTGSNELLQMYFAARQQELDVVRRCFTDAESKAKFTAAVTDRTDSHLGPLKKLPSSPHPQEPDLDLASTRQAWAKEVSQGIVASLRQDWRNGQKQTLQALAKDMRTAIRNMTAVLKTHLATQQKMSESAASSWSSQITKVQQRLTQVVRACRLAFEAMLQAELKEVSRFSARQKEFFEREMQRAHQADSDDSQARAAQIKKLKLALAKWQKQYMSDALQRAKEAQTIKVETALSKEHVTGEGSSLALDAKGREWLDVQIPTLQQQANDEAEAALEGFSDEEKAEHMPAVQQEILDRLLSESATDRLEACGIVLEHLWEHSTSQEETWNFIYGLEEEVPCTAAAVSLYEEHLAKHGIFAALGGPLVTSSALEEAEAAANMASTKQTAAKRQSSAAAAKIVQRAKAKVSTACVPAPTVVVPKAAPAAAGYPSDPAGSGAPARAPKAAAKPGVVWVDVNPKAWQKTTLNGHTGLSFQGFDGTQETKPWLSYVQQRAASDERVAVLILNRRHKNDAVAIKQFCASKRVPPPQFIVCGKGAPEEVCREWGMQDIHVTKDWDEATRIALSEVRTPGPLPLPRDPRHRAATDM</sequence>
<dbReference type="AlphaFoldDB" id="A0A1Q9CG39"/>
<feature type="region of interest" description="Disordered" evidence="2">
    <location>
        <begin position="711"/>
        <end position="730"/>
    </location>
</feature>
<evidence type="ECO:0000256" key="2">
    <source>
        <dbReference type="SAM" id="MobiDB-lite"/>
    </source>
</evidence>